<evidence type="ECO:0000313" key="3">
    <source>
        <dbReference type="EMBL" id="KAG6666799.1"/>
    </source>
</evidence>
<dbReference type="EMBL" id="CM031809">
    <property type="protein sequence ID" value="KAG6666799.1"/>
    <property type="molecule type" value="Genomic_DNA"/>
</dbReference>
<protein>
    <recommendedName>
        <fullName evidence="2">Retrovirus-related Pol polyprotein from transposon TNT 1-94-like beta-barrel domain-containing protein</fullName>
    </recommendedName>
</protein>
<evidence type="ECO:0000313" key="4">
    <source>
        <dbReference type="Proteomes" id="UP000811609"/>
    </source>
</evidence>
<dbReference type="Pfam" id="PF22936">
    <property type="entry name" value="Pol_BBD"/>
    <property type="match status" value="1"/>
</dbReference>
<accession>A0A8T1RJJ3</accession>
<proteinExistence type="predicted"/>
<evidence type="ECO:0000259" key="2">
    <source>
        <dbReference type="Pfam" id="PF22936"/>
    </source>
</evidence>
<keyword evidence="4" id="KW-1185">Reference proteome</keyword>
<feature type="compositionally biased region" description="Gly residues" evidence="1">
    <location>
        <begin position="1"/>
        <end position="10"/>
    </location>
</feature>
<feature type="region of interest" description="Disordered" evidence="1">
    <location>
        <begin position="1"/>
        <end position="42"/>
    </location>
</feature>
<name>A0A8T1RJJ3_CARIL</name>
<dbReference type="Proteomes" id="UP000811609">
    <property type="component" value="Chromosome 1"/>
</dbReference>
<evidence type="ECO:0000256" key="1">
    <source>
        <dbReference type="SAM" id="MobiDB-lite"/>
    </source>
</evidence>
<reference evidence="3" key="1">
    <citation type="submission" date="2020-12" db="EMBL/GenBank/DDBJ databases">
        <title>WGS assembly of Carya illinoinensis cv. Pawnee.</title>
        <authorList>
            <person name="Platts A."/>
            <person name="Shu S."/>
            <person name="Wright S."/>
            <person name="Barry K."/>
            <person name="Edger P."/>
            <person name="Pires J.C."/>
            <person name="Schmutz J."/>
        </authorList>
    </citation>
    <scope>NUCLEOTIDE SEQUENCE</scope>
    <source>
        <tissue evidence="3">Leaf</tissue>
    </source>
</reference>
<gene>
    <name evidence="3" type="ORF">CIPAW_01G057300</name>
</gene>
<dbReference type="AlphaFoldDB" id="A0A8T1RJJ3"/>
<feature type="compositionally biased region" description="Pro residues" evidence="1">
    <location>
        <begin position="25"/>
        <end position="37"/>
    </location>
</feature>
<feature type="domain" description="Retrovirus-related Pol polyprotein from transposon TNT 1-94-like beta-barrel" evidence="2">
    <location>
        <begin position="104"/>
        <end position="179"/>
    </location>
</feature>
<organism evidence="3 4">
    <name type="scientific">Carya illinoinensis</name>
    <name type="common">Pecan</name>
    <dbReference type="NCBI Taxonomy" id="32201"/>
    <lineage>
        <taxon>Eukaryota</taxon>
        <taxon>Viridiplantae</taxon>
        <taxon>Streptophyta</taxon>
        <taxon>Embryophyta</taxon>
        <taxon>Tracheophyta</taxon>
        <taxon>Spermatophyta</taxon>
        <taxon>Magnoliopsida</taxon>
        <taxon>eudicotyledons</taxon>
        <taxon>Gunneridae</taxon>
        <taxon>Pentapetalae</taxon>
        <taxon>rosids</taxon>
        <taxon>fabids</taxon>
        <taxon>Fagales</taxon>
        <taxon>Juglandaceae</taxon>
        <taxon>Carya</taxon>
    </lineage>
</organism>
<comment type="caution">
    <text evidence="3">The sequence shown here is derived from an EMBL/GenBank/DDBJ whole genome shotgun (WGS) entry which is preliminary data.</text>
</comment>
<sequence>MTTNKFGGGKNAKNNNNKAWQPRFSAPPPPQNRPANPPQQNVRVPAWENDVDFDPYACQICKKRSHMALDCFHLYDYNHQGRHLPQQLAAMVAHSNSLHEDNTWLIDSGANQHVTGDLSNLHVVEPFNRGDKVAVGNGNGLHISHTGKFTLHAPGSTLQLKSLLHCPQAAINLLFINKFYLDNACFFVLTSSHFYVKDTLTG</sequence>
<dbReference type="InterPro" id="IPR054722">
    <property type="entry name" value="PolX-like_BBD"/>
</dbReference>